<dbReference type="Proteomes" id="UP000239239">
    <property type="component" value="Unassembled WGS sequence"/>
</dbReference>
<name>A0A2S6EXF0_LEGPN</name>
<organism evidence="2 3">
    <name type="scientific">Legionella pneumophila</name>
    <dbReference type="NCBI Taxonomy" id="446"/>
    <lineage>
        <taxon>Bacteria</taxon>
        <taxon>Pseudomonadati</taxon>
        <taxon>Pseudomonadota</taxon>
        <taxon>Gammaproteobacteria</taxon>
        <taxon>Legionellales</taxon>
        <taxon>Legionellaceae</taxon>
        <taxon>Legionella</taxon>
    </lineage>
</organism>
<evidence type="ECO:0000313" key="3">
    <source>
        <dbReference type="Proteomes" id="UP000239239"/>
    </source>
</evidence>
<feature type="compositionally biased region" description="Basic and acidic residues" evidence="1">
    <location>
        <begin position="45"/>
        <end position="60"/>
    </location>
</feature>
<comment type="caution">
    <text evidence="2">The sequence shown here is derived from an EMBL/GenBank/DDBJ whole genome shotgun (WGS) entry which is preliminary data.</text>
</comment>
<dbReference type="AlphaFoldDB" id="A0A2S6EXF0"/>
<dbReference type="RefSeq" id="WP_080272081.1">
    <property type="nucleotide sequence ID" value="NZ_CP017601.1"/>
</dbReference>
<proteinExistence type="predicted"/>
<protein>
    <submittedName>
        <fullName evidence="2">Uncharacterized protein</fullName>
    </submittedName>
</protein>
<accession>A0A2S6EXF0</accession>
<feature type="region of interest" description="Disordered" evidence="1">
    <location>
        <begin position="1"/>
        <end position="22"/>
    </location>
</feature>
<evidence type="ECO:0000256" key="1">
    <source>
        <dbReference type="SAM" id="MobiDB-lite"/>
    </source>
</evidence>
<sequence>MDMREKYTGRSEPIINKPSDIPKGLVAKRKAELLLAKLEEAIKAQESLNKESESPVKESNSESLKPRLTHLTSERPKINHRPPSSFSYTNSDSTLFASVKEEKTEGEVSSVSLSNDKKKVEDNSSASIWTELMAALSRAVDNYTKKKMEGTTPGEAYGWFSWLRHGKAGEEKAGGLASEARGTSTVESLLTLLHHFFADSTTRYNNHSLAPYVMDELNKLLVQYALKPFILSLGTQYDLNSWLHIKNQLSQLAGKEECQEKQSLVAPV</sequence>
<dbReference type="EMBL" id="PQWY01000016">
    <property type="protein sequence ID" value="PPK29862.1"/>
    <property type="molecule type" value="Genomic_DNA"/>
</dbReference>
<evidence type="ECO:0000313" key="2">
    <source>
        <dbReference type="EMBL" id="PPK29862.1"/>
    </source>
</evidence>
<gene>
    <name evidence="2" type="ORF">C3928_12465</name>
</gene>
<feature type="region of interest" description="Disordered" evidence="1">
    <location>
        <begin position="45"/>
        <end position="90"/>
    </location>
</feature>
<reference evidence="2 3" key="1">
    <citation type="submission" date="2018-02" db="EMBL/GenBank/DDBJ databases">
        <title>Draft genome sequences of four Legionella pneumophila clinical strains isolated in Ontario.</title>
        <authorList>
            <person name="Fortuna A."/>
            <person name="Ramnarine R."/>
            <person name="Li A."/>
            <person name="Frantz C."/>
            <person name="Mallo G."/>
        </authorList>
    </citation>
    <scope>NUCLEOTIDE SEQUENCE [LARGE SCALE GENOMIC DNA]</scope>
    <source>
        <strain evidence="2 3">LG61</strain>
    </source>
</reference>
<dbReference type="OrthoDB" id="5653090at2"/>